<evidence type="ECO:0000259" key="6">
    <source>
        <dbReference type="PROSITE" id="PS50151"/>
    </source>
</evidence>
<dbReference type="Gene3D" id="3.40.1440.10">
    <property type="entry name" value="GIY-YIG endonuclease"/>
    <property type="match status" value="1"/>
</dbReference>
<dbReference type="FunFam" id="3.40.1440.10:FF:000001">
    <property type="entry name" value="UvrABC system protein C"/>
    <property type="match status" value="1"/>
</dbReference>
<dbReference type="PROSITE" id="PS50151">
    <property type="entry name" value="UVR"/>
    <property type="match status" value="1"/>
</dbReference>
<dbReference type="PANTHER" id="PTHR30562">
    <property type="entry name" value="UVRC/OXIDOREDUCTASE"/>
    <property type="match status" value="1"/>
</dbReference>
<evidence type="ECO:0008006" key="11">
    <source>
        <dbReference type="Google" id="ProtNLM"/>
    </source>
</evidence>
<dbReference type="AlphaFoldDB" id="A0A2N2F3K1"/>
<dbReference type="Pfam" id="PF08459">
    <property type="entry name" value="UvrC_RNaseH_dom"/>
    <property type="match status" value="1"/>
</dbReference>
<keyword evidence="3" id="KW-0228">DNA excision</keyword>
<gene>
    <name evidence="9" type="ORF">CVU76_02075</name>
</gene>
<evidence type="ECO:0000313" key="9">
    <source>
        <dbReference type="EMBL" id="PKN02795.1"/>
    </source>
</evidence>
<keyword evidence="4" id="KW-0267">Excision nuclease</keyword>
<dbReference type="GO" id="GO:0009381">
    <property type="term" value="F:excinuclease ABC activity"/>
    <property type="evidence" value="ECO:0007669"/>
    <property type="project" value="InterPro"/>
</dbReference>
<dbReference type="PANTHER" id="PTHR30562:SF1">
    <property type="entry name" value="UVRABC SYSTEM PROTEIN C"/>
    <property type="match status" value="1"/>
</dbReference>
<evidence type="ECO:0000256" key="2">
    <source>
        <dbReference type="ARBA" id="ARBA00022763"/>
    </source>
</evidence>
<dbReference type="InterPro" id="IPR010994">
    <property type="entry name" value="RuvA_2-like"/>
</dbReference>
<keyword evidence="1" id="KW-0963">Cytoplasm</keyword>
<dbReference type="InterPro" id="IPR001162">
    <property type="entry name" value="UvrC_RNase_H_dom"/>
</dbReference>
<evidence type="ECO:0000259" key="7">
    <source>
        <dbReference type="PROSITE" id="PS50164"/>
    </source>
</evidence>
<accession>A0A2N2F3K1</accession>
<evidence type="ECO:0000259" key="8">
    <source>
        <dbReference type="PROSITE" id="PS50165"/>
    </source>
</evidence>
<dbReference type="InterPro" id="IPR035901">
    <property type="entry name" value="GIY-YIG_endonuc_sf"/>
</dbReference>
<dbReference type="SUPFAM" id="SSF46600">
    <property type="entry name" value="C-terminal UvrC-binding domain of UvrB"/>
    <property type="match status" value="1"/>
</dbReference>
<evidence type="ECO:0000313" key="10">
    <source>
        <dbReference type="Proteomes" id="UP000233417"/>
    </source>
</evidence>
<comment type="caution">
    <text evidence="9">The sequence shown here is derived from an EMBL/GenBank/DDBJ whole genome shotgun (WGS) entry which is preliminary data.</text>
</comment>
<dbReference type="Pfam" id="PF14520">
    <property type="entry name" value="HHH_5"/>
    <property type="match status" value="1"/>
</dbReference>
<feature type="domain" description="UvrC family homology region profile" evidence="8">
    <location>
        <begin position="253"/>
        <end position="366"/>
    </location>
</feature>
<feature type="domain" description="GIY-YIG" evidence="7">
    <location>
        <begin position="14"/>
        <end position="93"/>
    </location>
</feature>
<dbReference type="Gene3D" id="3.30.420.340">
    <property type="entry name" value="UvrC, RNAse H endonuclease domain"/>
    <property type="match status" value="1"/>
</dbReference>
<dbReference type="CDD" id="cd10434">
    <property type="entry name" value="GIY-YIG_UvrC_Cho"/>
    <property type="match status" value="1"/>
</dbReference>
<feature type="domain" description="UVR" evidence="6">
    <location>
        <begin position="202"/>
        <end position="237"/>
    </location>
</feature>
<dbReference type="GO" id="GO:0006289">
    <property type="term" value="P:nucleotide-excision repair"/>
    <property type="evidence" value="ECO:0007669"/>
    <property type="project" value="InterPro"/>
</dbReference>
<dbReference type="InterPro" id="IPR047296">
    <property type="entry name" value="GIY-YIG_UvrC_Cho"/>
</dbReference>
<protein>
    <recommendedName>
        <fullName evidence="11">Excinuclease ABC subunit C</fullName>
    </recommendedName>
</protein>
<dbReference type="SMART" id="SM00465">
    <property type="entry name" value="GIYc"/>
    <property type="match status" value="1"/>
</dbReference>
<proteinExistence type="predicted"/>
<dbReference type="Pfam" id="PF01541">
    <property type="entry name" value="GIY-YIG"/>
    <property type="match status" value="1"/>
</dbReference>
<dbReference type="Pfam" id="PF02151">
    <property type="entry name" value="UVR"/>
    <property type="match status" value="1"/>
</dbReference>
<dbReference type="SUPFAM" id="SSF47781">
    <property type="entry name" value="RuvA domain 2-like"/>
    <property type="match status" value="1"/>
</dbReference>
<keyword evidence="2" id="KW-0227">DNA damage</keyword>
<evidence type="ECO:0000256" key="1">
    <source>
        <dbReference type="ARBA" id="ARBA00022490"/>
    </source>
</evidence>
<dbReference type="Gene3D" id="1.10.150.20">
    <property type="entry name" value="5' to 3' exonuclease, C-terminal subdomain"/>
    <property type="match status" value="1"/>
</dbReference>
<dbReference type="GO" id="GO:0009380">
    <property type="term" value="C:excinuclease repair complex"/>
    <property type="evidence" value="ECO:0007669"/>
    <property type="project" value="TreeGrafter"/>
</dbReference>
<dbReference type="EMBL" id="PHAO01000001">
    <property type="protein sequence ID" value="PKN02795.1"/>
    <property type="molecule type" value="Genomic_DNA"/>
</dbReference>
<organism evidence="9 10">
    <name type="scientific">Candidatus Dojkabacteria bacterium HGW-Dojkabacteria-1</name>
    <dbReference type="NCBI Taxonomy" id="2013761"/>
    <lineage>
        <taxon>Bacteria</taxon>
        <taxon>Candidatus Dojkabacteria</taxon>
    </lineage>
</organism>
<reference evidence="9 10" key="1">
    <citation type="journal article" date="2017" name="ISME J.">
        <title>Potential for microbial H2 and metal transformations associated with novel bacteria and archaea in deep terrestrial subsurface sediments.</title>
        <authorList>
            <person name="Hernsdorf A.W."/>
            <person name="Amano Y."/>
            <person name="Miyakawa K."/>
            <person name="Ise K."/>
            <person name="Suzuki Y."/>
            <person name="Anantharaman K."/>
            <person name="Probst A."/>
            <person name="Burstein D."/>
            <person name="Thomas B.C."/>
            <person name="Banfield J.F."/>
        </authorList>
    </citation>
    <scope>NUCLEOTIDE SEQUENCE [LARGE SCALE GENOMIC DNA]</scope>
    <source>
        <strain evidence="9">HGW-Dojkabacteria-1</strain>
    </source>
</reference>
<dbReference type="InterPro" id="IPR001943">
    <property type="entry name" value="UVR_dom"/>
</dbReference>
<dbReference type="InterPro" id="IPR036876">
    <property type="entry name" value="UVR_dom_sf"/>
</dbReference>
<dbReference type="PROSITE" id="PS50164">
    <property type="entry name" value="GIY_YIG"/>
    <property type="match status" value="1"/>
</dbReference>
<dbReference type="SUPFAM" id="SSF82771">
    <property type="entry name" value="GIY-YIG endonuclease"/>
    <property type="match status" value="1"/>
</dbReference>
<name>A0A2N2F3K1_9BACT</name>
<dbReference type="Proteomes" id="UP000233417">
    <property type="component" value="Unassembled WGS sequence"/>
</dbReference>
<dbReference type="InterPro" id="IPR038476">
    <property type="entry name" value="UvrC_RNase_H_dom_sf"/>
</dbReference>
<sequence length="491" mass="56676">MNEKVRIKLETLPNTVGIYKFLDKEKNVLYVGKALNLKSRVSSYFRDSLMDRPKIQPMIPLIDDIVVQEANNEIEALILESALIKELLPPFNSDLRDDKSYAWIYISTREEFPTVKIVRSIKKGEFKRGRMFGPYPSGYTIKRVYRYLRRIYPFCVCKNKDCKSSLDYHIGLCPGPYANSISKEEYRKNINNIIKFLNGKQSNHIKRLEREMIMYSKKQEFEKAGQLRDRINDLKYVGESIEFTYYDDAFSYRSKREKARKASSLSLELELGIKNIKRIECYDISNMQGKNAYGSMVVAQEGELKRSDYRIFKIKGIDSPNDPGMLKEVLSRRFKKIEKGVDSSLSSRPDIVLIDGASTQISTVKESVPEGIFVMGISKGKHLKRKGGLKVDEFWLLKDGEILQANIQNSEILIDLRNEAHRFAISHYRRKSLQESKKSLLDNIPGVGEKRKKELKKRFGSIQDIKKASIEEIVDVVKSEKVAKDIKNSLS</sequence>
<keyword evidence="5" id="KW-0234">DNA repair</keyword>
<evidence type="ECO:0000256" key="5">
    <source>
        <dbReference type="ARBA" id="ARBA00023204"/>
    </source>
</evidence>
<dbReference type="InterPro" id="IPR050066">
    <property type="entry name" value="UvrABC_protein_C"/>
</dbReference>
<evidence type="ECO:0000256" key="3">
    <source>
        <dbReference type="ARBA" id="ARBA00022769"/>
    </source>
</evidence>
<dbReference type="Gene3D" id="4.10.860.10">
    <property type="entry name" value="UVR domain"/>
    <property type="match status" value="1"/>
</dbReference>
<dbReference type="PROSITE" id="PS50165">
    <property type="entry name" value="UVRC"/>
    <property type="match status" value="1"/>
</dbReference>
<evidence type="ECO:0000256" key="4">
    <source>
        <dbReference type="ARBA" id="ARBA00022881"/>
    </source>
</evidence>
<dbReference type="InterPro" id="IPR000305">
    <property type="entry name" value="GIY-YIG_endonuc"/>
</dbReference>